<protein>
    <submittedName>
        <fullName evidence="1">11218_t:CDS:1</fullName>
    </submittedName>
</protein>
<evidence type="ECO:0000313" key="1">
    <source>
        <dbReference type="EMBL" id="CAG8770865.1"/>
    </source>
</evidence>
<dbReference type="Proteomes" id="UP000789366">
    <property type="component" value="Unassembled WGS sequence"/>
</dbReference>
<evidence type="ECO:0000313" key="2">
    <source>
        <dbReference type="Proteomes" id="UP000789366"/>
    </source>
</evidence>
<keyword evidence="2" id="KW-1185">Reference proteome</keyword>
<organism evidence="1 2">
    <name type="scientific">Cetraspora pellucida</name>
    <dbReference type="NCBI Taxonomy" id="1433469"/>
    <lineage>
        <taxon>Eukaryota</taxon>
        <taxon>Fungi</taxon>
        <taxon>Fungi incertae sedis</taxon>
        <taxon>Mucoromycota</taxon>
        <taxon>Glomeromycotina</taxon>
        <taxon>Glomeromycetes</taxon>
        <taxon>Diversisporales</taxon>
        <taxon>Gigasporaceae</taxon>
        <taxon>Cetraspora</taxon>
    </lineage>
</organism>
<name>A0ACA9R012_9GLOM</name>
<feature type="non-terminal residue" evidence="1">
    <location>
        <position position="1"/>
    </location>
</feature>
<feature type="non-terminal residue" evidence="1">
    <location>
        <position position="56"/>
    </location>
</feature>
<accession>A0ACA9R012</accession>
<reference evidence="1" key="1">
    <citation type="submission" date="2021-06" db="EMBL/GenBank/DDBJ databases">
        <authorList>
            <person name="Kallberg Y."/>
            <person name="Tangrot J."/>
            <person name="Rosling A."/>
        </authorList>
    </citation>
    <scope>NUCLEOTIDE SEQUENCE</scope>
    <source>
        <strain evidence="1">28 12/20/2015</strain>
    </source>
</reference>
<gene>
    <name evidence="1" type="ORF">SPELUC_LOCUS15769</name>
</gene>
<proteinExistence type="predicted"/>
<sequence length="56" mass="6252">RSGRGKNDEMSASLVASSKKLRAFPALENSSCFLNSHSGFCHFLMISWKREVNCSE</sequence>
<comment type="caution">
    <text evidence="1">The sequence shown here is derived from an EMBL/GenBank/DDBJ whole genome shotgun (WGS) entry which is preliminary data.</text>
</comment>
<dbReference type="EMBL" id="CAJVPW010053930">
    <property type="protein sequence ID" value="CAG8770865.1"/>
    <property type="molecule type" value="Genomic_DNA"/>
</dbReference>